<evidence type="ECO:0000256" key="1">
    <source>
        <dbReference type="ARBA" id="ARBA00004141"/>
    </source>
</evidence>
<keyword evidence="3" id="KW-0406">Ion transport</keyword>
<evidence type="ECO:0000256" key="2">
    <source>
        <dbReference type="ARBA" id="ARBA00022692"/>
    </source>
</evidence>
<dbReference type="Proteomes" id="UP000613266">
    <property type="component" value="Unassembled WGS sequence"/>
</dbReference>
<evidence type="ECO:0000313" key="8">
    <source>
        <dbReference type="EMBL" id="MBH9576784.1"/>
    </source>
</evidence>
<evidence type="ECO:0000256" key="4">
    <source>
        <dbReference type="ARBA" id="ARBA00022989"/>
    </source>
</evidence>
<keyword evidence="4 6" id="KW-1133">Transmembrane helix</keyword>
<keyword evidence="5 6" id="KW-0472">Membrane</keyword>
<gene>
    <name evidence="8" type="ORF">I7X39_07695</name>
</gene>
<feature type="transmembrane region" description="Helical" evidence="6">
    <location>
        <begin position="112"/>
        <end position="132"/>
    </location>
</feature>
<evidence type="ECO:0000259" key="7">
    <source>
        <dbReference type="Pfam" id="PF01545"/>
    </source>
</evidence>
<dbReference type="SUPFAM" id="SSF161111">
    <property type="entry name" value="Cation efflux protein transmembrane domain-like"/>
    <property type="match status" value="1"/>
</dbReference>
<evidence type="ECO:0000256" key="6">
    <source>
        <dbReference type="SAM" id="Phobius"/>
    </source>
</evidence>
<dbReference type="InterPro" id="IPR050681">
    <property type="entry name" value="CDF/SLC30A"/>
</dbReference>
<dbReference type="InterPro" id="IPR058533">
    <property type="entry name" value="Cation_efflux_TM"/>
</dbReference>
<dbReference type="GO" id="GO:0005385">
    <property type="term" value="F:zinc ion transmembrane transporter activity"/>
    <property type="evidence" value="ECO:0007669"/>
    <property type="project" value="TreeGrafter"/>
</dbReference>
<feature type="domain" description="Cation efflux protein transmembrane" evidence="7">
    <location>
        <begin position="22"/>
        <end position="198"/>
    </location>
</feature>
<feature type="transmembrane region" description="Helical" evidence="6">
    <location>
        <begin position="175"/>
        <end position="193"/>
    </location>
</feature>
<keyword evidence="3" id="KW-0813">Transport</keyword>
<protein>
    <submittedName>
        <fullName evidence="8">Cation transporter</fullName>
    </submittedName>
</protein>
<dbReference type="AlphaFoldDB" id="A0A931NH72"/>
<name>A0A931NH72_9BURK</name>
<accession>A0A931NH72</accession>
<dbReference type="InterPro" id="IPR027469">
    <property type="entry name" value="Cation_efflux_TMD_sf"/>
</dbReference>
<dbReference type="RefSeq" id="WP_198110396.1">
    <property type="nucleotide sequence ID" value="NZ_JAEDAK010000004.1"/>
</dbReference>
<comment type="subcellular location">
    <subcellularLocation>
        <location evidence="1">Membrane</location>
        <topology evidence="1">Multi-pass membrane protein</topology>
    </subcellularLocation>
</comment>
<dbReference type="Gene3D" id="1.20.1510.10">
    <property type="entry name" value="Cation efflux protein transmembrane domain"/>
    <property type="match status" value="1"/>
</dbReference>
<dbReference type="GO" id="GO:0005886">
    <property type="term" value="C:plasma membrane"/>
    <property type="evidence" value="ECO:0007669"/>
    <property type="project" value="TreeGrafter"/>
</dbReference>
<organism evidence="8 9">
    <name type="scientific">Inhella proteolytica</name>
    <dbReference type="NCBI Taxonomy" id="2795029"/>
    <lineage>
        <taxon>Bacteria</taxon>
        <taxon>Pseudomonadati</taxon>
        <taxon>Pseudomonadota</taxon>
        <taxon>Betaproteobacteria</taxon>
        <taxon>Burkholderiales</taxon>
        <taxon>Sphaerotilaceae</taxon>
        <taxon>Inhella</taxon>
    </lineage>
</organism>
<feature type="transmembrane region" description="Helical" evidence="6">
    <location>
        <begin position="152"/>
        <end position="169"/>
    </location>
</feature>
<proteinExistence type="predicted"/>
<keyword evidence="3" id="KW-0864">Zinc transport</keyword>
<reference evidence="8" key="1">
    <citation type="submission" date="2020-12" db="EMBL/GenBank/DDBJ databases">
        <title>The genome sequence of Inhella sp. 1Y17.</title>
        <authorList>
            <person name="Liu Y."/>
        </authorList>
    </citation>
    <scope>NUCLEOTIDE SEQUENCE</scope>
    <source>
        <strain evidence="8">1Y17</strain>
    </source>
</reference>
<keyword evidence="2 6" id="KW-0812">Transmembrane</keyword>
<feature type="transmembrane region" description="Helical" evidence="6">
    <location>
        <begin position="59"/>
        <end position="77"/>
    </location>
</feature>
<dbReference type="Pfam" id="PF01545">
    <property type="entry name" value="Cation_efflux"/>
    <property type="match status" value="1"/>
</dbReference>
<sequence length="209" mass="21591">MGAHCCHTPTTPAEDPRLRRALWFALAVNGTMFGLEILAGLQAGSLALWADAIDFLGDTLSYAMTLAVLGAGLAARLRVARIKAAMMGSLGLAVLAQAVWRLGQGEVPQAPVMGAVGLLALIANLAVAWALYRYRTGDANLQSVWLCSRNDAIGNLAVMAAALGVFGTGTAWPDLGVAALMAGLGLSAAFSVWRQAASEQGEAGHSHAH</sequence>
<keyword evidence="9" id="KW-1185">Reference proteome</keyword>
<keyword evidence="3" id="KW-0862">Zinc</keyword>
<dbReference type="EMBL" id="JAEDAK010000004">
    <property type="protein sequence ID" value="MBH9576784.1"/>
    <property type="molecule type" value="Genomic_DNA"/>
</dbReference>
<evidence type="ECO:0000313" key="9">
    <source>
        <dbReference type="Proteomes" id="UP000613266"/>
    </source>
</evidence>
<comment type="caution">
    <text evidence="8">The sequence shown here is derived from an EMBL/GenBank/DDBJ whole genome shotgun (WGS) entry which is preliminary data.</text>
</comment>
<feature type="transmembrane region" description="Helical" evidence="6">
    <location>
        <begin position="84"/>
        <end position="100"/>
    </location>
</feature>
<dbReference type="PANTHER" id="PTHR11562:SF17">
    <property type="entry name" value="RE54080P-RELATED"/>
    <property type="match status" value="1"/>
</dbReference>
<evidence type="ECO:0000256" key="3">
    <source>
        <dbReference type="ARBA" id="ARBA00022906"/>
    </source>
</evidence>
<evidence type="ECO:0000256" key="5">
    <source>
        <dbReference type="ARBA" id="ARBA00023136"/>
    </source>
</evidence>
<dbReference type="PANTHER" id="PTHR11562">
    <property type="entry name" value="CATION EFFLUX PROTEIN/ ZINC TRANSPORTER"/>
    <property type="match status" value="1"/>
</dbReference>
<feature type="transmembrane region" description="Helical" evidence="6">
    <location>
        <begin position="21"/>
        <end position="39"/>
    </location>
</feature>